<dbReference type="AlphaFoldDB" id="A0A6S6PAC3"/>
<dbReference type="EMBL" id="AP023287">
    <property type="protein sequence ID" value="BCI54936.1"/>
    <property type="molecule type" value="Genomic_DNA"/>
</dbReference>
<reference evidence="1 2" key="1">
    <citation type="submission" date="2020-07" db="EMBL/GenBank/DDBJ databases">
        <title>Complete genome sequence of Mycolicibacterium litorale like strain isolated from cardiac implantable electronic device infection.</title>
        <authorList>
            <person name="Fukano H."/>
            <person name="Miyama H."/>
            <person name="Hoshino Y."/>
        </authorList>
    </citation>
    <scope>NUCLEOTIDE SEQUENCE [LARGE SCALE GENOMIC DNA]</scope>
    <source>
        <strain evidence="1 2">NIIDNTM18</strain>
    </source>
</reference>
<organism evidence="1 2">
    <name type="scientific">Mycolicibacterium litorale</name>
    <dbReference type="NCBI Taxonomy" id="758802"/>
    <lineage>
        <taxon>Bacteria</taxon>
        <taxon>Bacillati</taxon>
        <taxon>Actinomycetota</taxon>
        <taxon>Actinomycetes</taxon>
        <taxon>Mycobacteriales</taxon>
        <taxon>Mycobacteriaceae</taxon>
        <taxon>Mycolicibacterium</taxon>
    </lineage>
</organism>
<dbReference type="Proteomes" id="UP000515734">
    <property type="component" value="Chromosome"/>
</dbReference>
<proteinExistence type="predicted"/>
<dbReference type="RefSeq" id="WP_185292724.1">
    <property type="nucleotide sequence ID" value="NZ_AP023287.1"/>
</dbReference>
<protein>
    <submittedName>
        <fullName evidence="1">Bacteriophage protein</fullName>
    </submittedName>
</protein>
<evidence type="ECO:0000313" key="1">
    <source>
        <dbReference type="EMBL" id="BCI54936.1"/>
    </source>
</evidence>
<name>A0A6S6PAC3_9MYCO</name>
<accession>A0A6S6PAC3</accession>
<evidence type="ECO:0000313" key="2">
    <source>
        <dbReference type="Proteomes" id="UP000515734"/>
    </source>
</evidence>
<sequence>MPPKLLNKAEQAMFQNWDSACAALHIPQQGQATRWVLLGATGILWELEGRHRGRQGARMGQLIDGAHHLPFEHLITEGAYQVGATYERSNINKRIISFPVILGGPKYSAHAYRMIETNFWDSLPHDKPFWLGCHTMFGGWRWIEVRLAEVVKTPMKIDSVAFQNNTMQWEIKLLACKPWYAKRMLIERWTAHPETVAARGFDEETISIANRGDMPARFLAMYTGPGRAWIQDGITSRMVELPLLTSKDGYALVDSNEGARTLTGATDPVDNIFYDWIRGSRILDFFLHDIAALGVPVWRRKYVRFTSDIPPRTVANIKVRHDTAGGQVILMMPQRFTRPV</sequence>
<gene>
    <name evidence="1" type="ORF">NIIDNTM18_42140</name>
</gene>